<reference evidence="4 5" key="1">
    <citation type="journal article" date="2016" name="Nat. Commun.">
        <title>Extremotolerant tardigrade genome and improved radiotolerance of human cultured cells by tardigrade-unique protein.</title>
        <authorList>
            <person name="Hashimoto T."/>
            <person name="Horikawa D.D."/>
            <person name="Saito Y."/>
            <person name="Kuwahara H."/>
            <person name="Kozuka-Hata H."/>
            <person name="Shin-I T."/>
            <person name="Minakuchi Y."/>
            <person name="Ohishi K."/>
            <person name="Motoyama A."/>
            <person name="Aizu T."/>
            <person name="Enomoto A."/>
            <person name="Kondo K."/>
            <person name="Tanaka S."/>
            <person name="Hara Y."/>
            <person name="Koshikawa S."/>
            <person name="Sagara H."/>
            <person name="Miura T."/>
            <person name="Yokobori S."/>
            <person name="Miyagawa K."/>
            <person name="Suzuki Y."/>
            <person name="Kubo T."/>
            <person name="Oyama M."/>
            <person name="Kohara Y."/>
            <person name="Fujiyama A."/>
            <person name="Arakawa K."/>
            <person name="Katayama T."/>
            <person name="Toyoda A."/>
            <person name="Kunieda T."/>
        </authorList>
    </citation>
    <scope>NUCLEOTIDE SEQUENCE [LARGE SCALE GENOMIC DNA]</scope>
    <source>
        <strain evidence="4 5">YOKOZUNA-1</strain>
    </source>
</reference>
<dbReference type="STRING" id="947166.A0A1D1VT57"/>
<feature type="chain" id="PRO_5008898814" evidence="2">
    <location>
        <begin position="22"/>
        <end position="546"/>
    </location>
</feature>
<dbReference type="EMBL" id="BDGG01000009">
    <property type="protein sequence ID" value="GAV02928.1"/>
    <property type="molecule type" value="Genomic_DNA"/>
</dbReference>
<feature type="compositionally biased region" description="Polar residues" evidence="1">
    <location>
        <begin position="158"/>
        <end position="171"/>
    </location>
</feature>
<dbReference type="SUPFAM" id="SSF49329">
    <property type="entry name" value="Cu,Zn superoxide dismutase-like"/>
    <property type="match status" value="1"/>
</dbReference>
<dbReference type="GO" id="GO:0006801">
    <property type="term" value="P:superoxide metabolic process"/>
    <property type="evidence" value="ECO:0007669"/>
    <property type="project" value="InterPro"/>
</dbReference>
<sequence>MILRDANKLILLIWNFTATFCAVQDPYAEGRNMEPDTRTSTSAVRYHYFPPRVNRNSNQLLGPQPNMGRSVGYYWDGHQYRYFQNSLASDFGQDNDFNWGTAPLLKNNAGTGELDKTENSTITEDSKADNTTSDDGKESETTAGKTTTSSPKSKTGKIENTSASSKASSHFTTTKSTKNATDSSTTTTEPSTTTSTEASTTTTDYPTTTTESTITTSATTTTTPTTATTTTTTTTPTTTVTTTPATVQSTATTTTATVIPVVPPRDANAGRCTPKNAPGIGKNGQCSSTADLSRNCATLQITTSSDCGDYPGKWCCYSGKTKQAGTGGFKCSPDSLPSVGMNGRCTSTKNLDSHCFDLDIAASVKDCGDFDGKWCCYLSPDDQVPTDSCSTKGPYSAQVVFEEGDIKGSLRFEQTAAGSLTKVTGQINGLPANSVLGLVVHTIGDTTSGCRNVGDHYNPQNIPHGELTSMIRHAGDCGNLQSDGNGIATVSLSSDKLQLVGPWSVVGRSLVIHANRDDGGGGSDDSLLTGSVGSPIVCGIIGQRTL</sequence>
<feature type="domain" description="Superoxide dismutase copper/zinc binding" evidence="3">
    <location>
        <begin position="406"/>
        <end position="541"/>
    </location>
</feature>
<protein>
    <submittedName>
        <fullName evidence="4">SOD_CuZN16</fullName>
    </submittedName>
</protein>
<feature type="region of interest" description="Disordered" evidence="1">
    <location>
        <begin position="105"/>
        <end position="276"/>
    </location>
</feature>
<dbReference type="Proteomes" id="UP000186922">
    <property type="component" value="Unassembled WGS sequence"/>
</dbReference>
<evidence type="ECO:0000256" key="2">
    <source>
        <dbReference type="SAM" id="SignalP"/>
    </source>
</evidence>
<feature type="compositionally biased region" description="Low complexity" evidence="1">
    <location>
        <begin position="141"/>
        <end position="153"/>
    </location>
</feature>
<proteinExistence type="predicted"/>
<dbReference type="Pfam" id="PF00080">
    <property type="entry name" value="Sod_Cu"/>
    <property type="match status" value="1"/>
</dbReference>
<dbReference type="InterPro" id="IPR001424">
    <property type="entry name" value="SOD_Cu_Zn_dom"/>
</dbReference>
<dbReference type="InterPro" id="IPR024134">
    <property type="entry name" value="SOD_Cu/Zn_/chaperone"/>
</dbReference>
<dbReference type="AlphaFoldDB" id="A0A1D1VT57"/>
<gene>
    <name evidence="4" type="primary">RvY_13431</name>
    <name evidence="4" type="synonym">RvY_13431.1</name>
    <name evidence="4" type="ORF">RvY_13431-1</name>
</gene>
<evidence type="ECO:0000313" key="4">
    <source>
        <dbReference type="EMBL" id="GAV02928.1"/>
    </source>
</evidence>
<evidence type="ECO:0000313" key="5">
    <source>
        <dbReference type="Proteomes" id="UP000186922"/>
    </source>
</evidence>
<organism evidence="4 5">
    <name type="scientific">Ramazzottius varieornatus</name>
    <name type="common">Water bear</name>
    <name type="synonym">Tardigrade</name>
    <dbReference type="NCBI Taxonomy" id="947166"/>
    <lineage>
        <taxon>Eukaryota</taxon>
        <taxon>Metazoa</taxon>
        <taxon>Ecdysozoa</taxon>
        <taxon>Tardigrada</taxon>
        <taxon>Eutardigrada</taxon>
        <taxon>Parachela</taxon>
        <taxon>Hypsibioidea</taxon>
        <taxon>Ramazzottiidae</taxon>
        <taxon>Ramazzottius</taxon>
    </lineage>
</organism>
<evidence type="ECO:0000256" key="1">
    <source>
        <dbReference type="SAM" id="MobiDB-lite"/>
    </source>
</evidence>
<accession>A0A1D1VT57</accession>
<dbReference type="CDD" id="cd00305">
    <property type="entry name" value="Cu-Zn_Superoxide_Dismutase"/>
    <property type="match status" value="1"/>
</dbReference>
<dbReference type="OrthoDB" id="2015551at2759"/>
<dbReference type="GO" id="GO:0005507">
    <property type="term" value="F:copper ion binding"/>
    <property type="evidence" value="ECO:0007669"/>
    <property type="project" value="InterPro"/>
</dbReference>
<keyword evidence="2" id="KW-0732">Signal</keyword>
<dbReference type="PANTHER" id="PTHR10003">
    <property type="entry name" value="SUPEROXIDE DISMUTASE CU-ZN -RELATED"/>
    <property type="match status" value="1"/>
</dbReference>
<feature type="compositionally biased region" description="Basic and acidic residues" evidence="1">
    <location>
        <begin position="113"/>
        <end position="140"/>
    </location>
</feature>
<dbReference type="InterPro" id="IPR036423">
    <property type="entry name" value="SOD-like_Cu/Zn_dom_sf"/>
</dbReference>
<comment type="caution">
    <text evidence="4">The sequence shown here is derived from an EMBL/GenBank/DDBJ whole genome shotgun (WGS) entry which is preliminary data.</text>
</comment>
<keyword evidence="5" id="KW-1185">Reference proteome</keyword>
<feature type="compositionally biased region" description="Low complexity" evidence="1">
    <location>
        <begin position="172"/>
        <end position="257"/>
    </location>
</feature>
<feature type="signal peptide" evidence="2">
    <location>
        <begin position="1"/>
        <end position="21"/>
    </location>
</feature>
<dbReference type="PRINTS" id="PR00068">
    <property type="entry name" value="CUZNDISMTASE"/>
</dbReference>
<dbReference type="Gene3D" id="2.60.40.200">
    <property type="entry name" value="Superoxide dismutase, copper/zinc binding domain"/>
    <property type="match status" value="1"/>
</dbReference>
<name>A0A1D1VT57_RAMVA</name>
<evidence type="ECO:0000259" key="3">
    <source>
        <dbReference type="Pfam" id="PF00080"/>
    </source>
</evidence>